<proteinExistence type="predicted"/>
<protein>
    <submittedName>
        <fullName evidence="2">NR LBD domain-containing protein</fullName>
    </submittedName>
</protein>
<reference evidence="2" key="1">
    <citation type="submission" date="2022-11" db="UniProtKB">
        <authorList>
            <consortium name="WormBaseParasite"/>
        </authorList>
    </citation>
    <scope>IDENTIFICATION</scope>
</reference>
<dbReference type="WBParaSite" id="ES5_v2.g23985.t1">
    <property type="protein sequence ID" value="ES5_v2.g23985.t1"/>
    <property type="gene ID" value="ES5_v2.g23985"/>
</dbReference>
<dbReference type="Proteomes" id="UP000887579">
    <property type="component" value="Unplaced"/>
</dbReference>
<evidence type="ECO:0000313" key="2">
    <source>
        <dbReference type="WBParaSite" id="ES5_v2.g23985.t1"/>
    </source>
</evidence>
<evidence type="ECO:0000313" key="1">
    <source>
        <dbReference type="Proteomes" id="UP000887579"/>
    </source>
</evidence>
<accession>A0AC34G2R1</accession>
<sequence>VVTVPSLQQQSQQVIPTTTVTNDPSTDLVAVPRDVLIKLVEQKIESEQQAQQQAGAGMAPLKCQCHCSCGRYPSELLIVDKVMTDLLENSTKYNNSKPMGQLSPKSEQPTPPTLMSTTPPSFYSQTNPLQTLSGPSGSAYHHHHHQQQHPHQHLQICTTVSAATGLPIPMEEDYVFKKSQIVGGGKVLLDSKFLDSKMEECLVDPDCCMLTNSDIEILNELQNANTIWDTVLDKKDSERHAKSTHSKLDLVNMAEGAIRRLVKMSKKIVVFRQLPYDDQMILIKYNHMGCLILRGALTYIEAENIWSGPSQKSNYNIKLETMKESKFDLMGSAVSFYVSMRKEWRTNESIIQILTALCLFDPSAPNLSYHADVRLHNLRYHSILKRKLFMLCEKNQRKACKEYDLLMKNLVELKNLSYQAFKFVDEIRDCPLEPLVKELMLDVSSPS</sequence>
<organism evidence="1 2">
    <name type="scientific">Panagrolaimus sp. ES5</name>
    <dbReference type="NCBI Taxonomy" id="591445"/>
    <lineage>
        <taxon>Eukaryota</taxon>
        <taxon>Metazoa</taxon>
        <taxon>Ecdysozoa</taxon>
        <taxon>Nematoda</taxon>
        <taxon>Chromadorea</taxon>
        <taxon>Rhabditida</taxon>
        <taxon>Tylenchina</taxon>
        <taxon>Panagrolaimomorpha</taxon>
        <taxon>Panagrolaimoidea</taxon>
        <taxon>Panagrolaimidae</taxon>
        <taxon>Panagrolaimus</taxon>
    </lineage>
</organism>
<name>A0AC34G2R1_9BILA</name>